<sequence>MMELWAELQRVRKQCSEYKEQTERDLENQRNEFIKVMRHVSAIVRGLNIENGSHSLLSDFSSESGVDVTHDTVLFEAVKRFQESQQQAAPGIAPELITELRLARSEDAGLHSELMRKYEDSVQRIIELEARDDDSHNKLIALESDLKRTRDRLAESQVITGNKMLCFNFFSKF</sequence>
<reference evidence="1 2" key="2">
    <citation type="submission" date="2018-11" db="EMBL/GenBank/DDBJ databases">
        <authorList>
            <consortium name="Pathogen Informatics"/>
        </authorList>
    </citation>
    <scope>NUCLEOTIDE SEQUENCE [LARGE SCALE GENOMIC DNA]</scope>
</reference>
<name>A0A183DAY2_9BILA</name>
<dbReference type="OrthoDB" id="5835755at2759"/>
<gene>
    <name evidence="1" type="ORF">GPUH_LOCUS5871</name>
</gene>
<keyword evidence="2" id="KW-1185">Reference proteome</keyword>
<dbReference type="AlphaFoldDB" id="A0A183DAY2"/>
<dbReference type="EMBL" id="UYRT01012961">
    <property type="protein sequence ID" value="VDK52508.1"/>
    <property type="molecule type" value="Genomic_DNA"/>
</dbReference>
<protein>
    <submittedName>
        <fullName evidence="3">RING-type E3 ubiquitin transferase</fullName>
    </submittedName>
</protein>
<evidence type="ECO:0000313" key="1">
    <source>
        <dbReference type="EMBL" id="VDK52508.1"/>
    </source>
</evidence>
<evidence type="ECO:0000313" key="2">
    <source>
        <dbReference type="Proteomes" id="UP000271098"/>
    </source>
</evidence>
<evidence type="ECO:0000313" key="3">
    <source>
        <dbReference type="WBParaSite" id="GPUH_0000588101-mRNA-1"/>
    </source>
</evidence>
<proteinExistence type="predicted"/>
<dbReference type="Proteomes" id="UP000271098">
    <property type="component" value="Unassembled WGS sequence"/>
</dbReference>
<organism evidence="3">
    <name type="scientific">Gongylonema pulchrum</name>
    <dbReference type="NCBI Taxonomy" id="637853"/>
    <lineage>
        <taxon>Eukaryota</taxon>
        <taxon>Metazoa</taxon>
        <taxon>Ecdysozoa</taxon>
        <taxon>Nematoda</taxon>
        <taxon>Chromadorea</taxon>
        <taxon>Rhabditida</taxon>
        <taxon>Spirurina</taxon>
        <taxon>Spiruromorpha</taxon>
        <taxon>Spiruroidea</taxon>
        <taxon>Gongylonematidae</taxon>
        <taxon>Gongylonema</taxon>
    </lineage>
</organism>
<accession>A0A183DAY2</accession>
<reference evidence="3" key="1">
    <citation type="submission" date="2016-06" db="UniProtKB">
        <authorList>
            <consortium name="WormBaseParasite"/>
        </authorList>
    </citation>
    <scope>IDENTIFICATION</scope>
</reference>
<dbReference type="WBParaSite" id="GPUH_0000588101-mRNA-1">
    <property type="protein sequence ID" value="GPUH_0000588101-mRNA-1"/>
    <property type="gene ID" value="GPUH_0000588101"/>
</dbReference>